<evidence type="ECO:0000313" key="1">
    <source>
        <dbReference type="EMBL" id="KAJ3804106.1"/>
    </source>
</evidence>
<dbReference type="Proteomes" id="UP001163835">
    <property type="component" value="Unassembled WGS sequence"/>
</dbReference>
<dbReference type="EMBL" id="MU796300">
    <property type="protein sequence ID" value="KAJ3804106.1"/>
    <property type="molecule type" value="Genomic_DNA"/>
</dbReference>
<organism evidence="1 2">
    <name type="scientific">Lentinula aff. lateritia</name>
    <dbReference type="NCBI Taxonomy" id="2804960"/>
    <lineage>
        <taxon>Eukaryota</taxon>
        <taxon>Fungi</taxon>
        <taxon>Dikarya</taxon>
        <taxon>Basidiomycota</taxon>
        <taxon>Agaricomycotina</taxon>
        <taxon>Agaricomycetes</taxon>
        <taxon>Agaricomycetidae</taxon>
        <taxon>Agaricales</taxon>
        <taxon>Marasmiineae</taxon>
        <taxon>Omphalotaceae</taxon>
        <taxon>Lentinula</taxon>
    </lineage>
</organism>
<gene>
    <name evidence="1" type="ORF">F5876DRAFT_83768</name>
</gene>
<comment type="caution">
    <text evidence="1">The sequence shown here is derived from an EMBL/GenBank/DDBJ whole genome shotgun (WGS) entry which is preliminary data.</text>
</comment>
<keyword evidence="2" id="KW-1185">Reference proteome</keyword>
<reference evidence="1" key="1">
    <citation type="submission" date="2022-09" db="EMBL/GenBank/DDBJ databases">
        <title>A Global Phylogenomic Analysis of the Shiitake Genus Lentinula.</title>
        <authorList>
            <consortium name="DOE Joint Genome Institute"/>
            <person name="Sierra-Patev S."/>
            <person name="Min B."/>
            <person name="Naranjo-Ortiz M."/>
            <person name="Looney B."/>
            <person name="Konkel Z."/>
            <person name="Slot J.C."/>
            <person name="Sakamoto Y."/>
            <person name="Steenwyk J.L."/>
            <person name="Rokas A."/>
            <person name="Carro J."/>
            <person name="Camarero S."/>
            <person name="Ferreira P."/>
            <person name="Molpeceres G."/>
            <person name="Ruiz-Duenas F.J."/>
            <person name="Serrano A."/>
            <person name="Henrissat B."/>
            <person name="Drula E."/>
            <person name="Hughes K.W."/>
            <person name="Mata J.L."/>
            <person name="Ishikawa N.K."/>
            <person name="Vargas-Isla R."/>
            <person name="Ushijima S."/>
            <person name="Smith C.A."/>
            <person name="Ahrendt S."/>
            <person name="Andreopoulos W."/>
            <person name="He G."/>
            <person name="Labutti K."/>
            <person name="Lipzen A."/>
            <person name="Ng V."/>
            <person name="Riley R."/>
            <person name="Sandor L."/>
            <person name="Barry K."/>
            <person name="Martinez A.T."/>
            <person name="Xiao Y."/>
            <person name="Gibbons J.G."/>
            <person name="Terashima K."/>
            <person name="Grigoriev I.V."/>
            <person name="Hibbett D.S."/>
        </authorList>
    </citation>
    <scope>NUCLEOTIDE SEQUENCE</scope>
    <source>
        <strain evidence="1">TMI1499</strain>
    </source>
</reference>
<name>A0ACC1THM6_9AGAR</name>
<evidence type="ECO:0000313" key="2">
    <source>
        <dbReference type="Proteomes" id="UP001163835"/>
    </source>
</evidence>
<proteinExistence type="predicted"/>
<accession>A0ACC1THM6</accession>
<sequence>MSVILRYSTLSFPFTNRAFFGAGSSSSPSSPPCSSSSPSQFFSSSSSSSSVSSSTLLLFKTLGFTDMDLPKSLPGSPFLLLARYWSARIGAPNLEVMAECADDGVLLALLLQARNLLDLAPLAGCLFILIVLVVPTVAPIIAIIGISGLGETWSPSLSPGESPPPLFDGTWTLHSGKALGDSGLPPPPLPSFVILLPLLPTSWCSWPARWPPGAASLLLKETALVEVEHTGAPFS</sequence>
<protein>
    <submittedName>
        <fullName evidence="1">Uncharacterized protein</fullName>
    </submittedName>
</protein>